<accession>A0L651</accession>
<dbReference type="GO" id="GO:0005524">
    <property type="term" value="F:ATP binding"/>
    <property type="evidence" value="ECO:0007669"/>
    <property type="project" value="UniProtKB-UniRule"/>
</dbReference>
<dbReference type="GO" id="GO:0009029">
    <property type="term" value="F:lipid-A 4'-kinase activity"/>
    <property type="evidence" value="ECO:0007669"/>
    <property type="project" value="UniProtKB-UniRule"/>
</dbReference>
<evidence type="ECO:0000256" key="12">
    <source>
        <dbReference type="ARBA" id="ARBA00029757"/>
    </source>
</evidence>
<name>A0L651_MAGMM</name>
<evidence type="ECO:0000256" key="5">
    <source>
        <dbReference type="ARBA" id="ARBA00022516"/>
    </source>
</evidence>
<keyword evidence="8 13" id="KW-0547">Nucleotide-binding</keyword>
<dbReference type="SUPFAM" id="SSF52540">
    <property type="entry name" value="P-loop containing nucleoside triphosphate hydrolases"/>
    <property type="match status" value="1"/>
</dbReference>
<evidence type="ECO:0000313" key="14">
    <source>
        <dbReference type="EMBL" id="ABK43444.1"/>
    </source>
</evidence>
<feature type="binding site" evidence="13">
    <location>
        <begin position="29"/>
        <end position="36"/>
    </location>
    <ligand>
        <name>ATP</name>
        <dbReference type="ChEBI" id="CHEBI:30616"/>
    </ligand>
</feature>
<keyword evidence="6 13" id="KW-0441">Lipid A biosynthesis</keyword>
<dbReference type="AlphaFoldDB" id="A0L651"/>
<keyword evidence="9 13" id="KW-0418">Kinase</keyword>
<dbReference type="GO" id="GO:0005886">
    <property type="term" value="C:plasma membrane"/>
    <property type="evidence" value="ECO:0007669"/>
    <property type="project" value="TreeGrafter"/>
</dbReference>
<comment type="catalytic activity">
    <reaction evidence="13">
        <text>a lipid A disaccharide + ATP = a lipid IVA + ADP + H(+)</text>
        <dbReference type="Rhea" id="RHEA:67840"/>
        <dbReference type="ChEBI" id="CHEBI:15378"/>
        <dbReference type="ChEBI" id="CHEBI:30616"/>
        <dbReference type="ChEBI" id="CHEBI:176343"/>
        <dbReference type="ChEBI" id="CHEBI:176425"/>
        <dbReference type="ChEBI" id="CHEBI:456216"/>
        <dbReference type="EC" id="2.7.1.130"/>
    </reaction>
</comment>
<dbReference type="Proteomes" id="UP000002586">
    <property type="component" value="Chromosome"/>
</dbReference>
<evidence type="ECO:0000256" key="8">
    <source>
        <dbReference type="ARBA" id="ARBA00022741"/>
    </source>
</evidence>
<dbReference type="Pfam" id="PF02606">
    <property type="entry name" value="LpxK"/>
    <property type="match status" value="1"/>
</dbReference>
<dbReference type="HAMAP" id="MF_00409">
    <property type="entry name" value="LpxK"/>
    <property type="match status" value="1"/>
</dbReference>
<dbReference type="NCBIfam" id="TIGR00682">
    <property type="entry name" value="lpxK"/>
    <property type="match status" value="1"/>
</dbReference>
<evidence type="ECO:0000256" key="6">
    <source>
        <dbReference type="ARBA" id="ARBA00022556"/>
    </source>
</evidence>
<dbReference type="HOGENOM" id="CLU_038816_6_0_5"/>
<evidence type="ECO:0000256" key="9">
    <source>
        <dbReference type="ARBA" id="ARBA00022777"/>
    </source>
</evidence>
<dbReference type="STRING" id="156889.Mmc1_0926"/>
<dbReference type="GO" id="GO:0009244">
    <property type="term" value="P:lipopolysaccharide core region biosynthetic process"/>
    <property type="evidence" value="ECO:0007669"/>
    <property type="project" value="TreeGrafter"/>
</dbReference>
<evidence type="ECO:0000256" key="2">
    <source>
        <dbReference type="ARBA" id="ARBA00004870"/>
    </source>
</evidence>
<evidence type="ECO:0000313" key="15">
    <source>
        <dbReference type="Proteomes" id="UP000002586"/>
    </source>
</evidence>
<evidence type="ECO:0000256" key="3">
    <source>
        <dbReference type="ARBA" id="ARBA00012071"/>
    </source>
</evidence>
<dbReference type="GO" id="GO:0009245">
    <property type="term" value="P:lipid A biosynthetic process"/>
    <property type="evidence" value="ECO:0007669"/>
    <property type="project" value="UniProtKB-UniRule"/>
</dbReference>
<dbReference type="KEGG" id="mgm:Mmc1_0926"/>
<evidence type="ECO:0000256" key="7">
    <source>
        <dbReference type="ARBA" id="ARBA00022679"/>
    </source>
</evidence>
<reference evidence="14 15" key="2">
    <citation type="journal article" date="2012" name="Int. J. Syst. Evol. Microbiol.">
        <title>Magnetococcus marinus gen. nov., sp. nov., a marine, magnetotactic bacterium that represents a novel lineage (Magnetococcaceae fam. nov.; Magnetococcales ord. nov.) at the base of the Alphaproteobacteria.</title>
        <authorList>
            <person name="Bazylinski D.A."/>
            <person name="Williams T.J."/>
            <person name="Lefevre C.T."/>
            <person name="Berg R.J."/>
            <person name="Zhang C.L."/>
            <person name="Bowser S.S."/>
            <person name="Dean A.J."/>
            <person name="Beveridge T.J."/>
        </authorList>
    </citation>
    <scope>NUCLEOTIDE SEQUENCE [LARGE SCALE GENOMIC DNA]</scope>
    <source>
        <strain evidence="15">ATCC BAA-1437 / JCM 17883 / MC-1</strain>
    </source>
</reference>
<dbReference type="PANTHER" id="PTHR42724">
    <property type="entry name" value="TETRAACYLDISACCHARIDE 4'-KINASE"/>
    <property type="match status" value="1"/>
</dbReference>
<evidence type="ECO:0000256" key="10">
    <source>
        <dbReference type="ARBA" id="ARBA00022840"/>
    </source>
</evidence>
<comment type="function">
    <text evidence="1 13">Transfers the gamma-phosphate of ATP to the 4'-position of a tetraacyldisaccharide 1-phosphate intermediate (termed DS-1-P) to form tetraacyldisaccharide 1,4'-bis-phosphate (lipid IVA).</text>
</comment>
<comment type="pathway">
    <text evidence="2 13">Glycolipid biosynthesis; lipid IV(A) biosynthesis; lipid IV(A) from (3R)-3-hydroxytetradecanoyl-[acyl-carrier-protein] and UDP-N-acetyl-alpha-D-glucosamine: step 6/6.</text>
</comment>
<organism evidence="14 15">
    <name type="scientific">Magnetococcus marinus (strain ATCC BAA-1437 / JCM 17883 / MC-1)</name>
    <dbReference type="NCBI Taxonomy" id="156889"/>
    <lineage>
        <taxon>Bacteria</taxon>
        <taxon>Pseudomonadati</taxon>
        <taxon>Pseudomonadota</taxon>
        <taxon>Magnetococcia</taxon>
        <taxon>Magnetococcales</taxon>
        <taxon>Magnetococcaceae</taxon>
        <taxon>Magnetococcus</taxon>
    </lineage>
</organism>
<dbReference type="InterPro" id="IPR003758">
    <property type="entry name" value="LpxK"/>
</dbReference>
<evidence type="ECO:0000256" key="13">
    <source>
        <dbReference type="HAMAP-Rule" id="MF_00409"/>
    </source>
</evidence>
<keyword evidence="5 13" id="KW-0444">Lipid biosynthesis</keyword>
<evidence type="ECO:0000256" key="4">
    <source>
        <dbReference type="ARBA" id="ARBA00016436"/>
    </source>
</evidence>
<evidence type="ECO:0000256" key="11">
    <source>
        <dbReference type="ARBA" id="ARBA00023098"/>
    </source>
</evidence>
<dbReference type="UniPathway" id="UPA00359">
    <property type="reaction ID" value="UER00482"/>
</dbReference>
<keyword evidence="7 13" id="KW-0808">Transferase</keyword>
<dbReference type="EMBL" id="CP000471">
    <property type="protein sequence ID" value="ABK43444.1"/>
    <property type="molecule type" value="Genomic_DNA"/>
</dbReference>
<sequence length="324" mass="36204">MQRRRHHYMHGHRYRYRPPCPVISVGNLTTGGTGKTPLIRWLAHHLLAQGHQPAIISRGYGQQSQQSVTAVSDLEQLRCHPPMAADEAYLLARALPGVAVLTGAQRQTVIEAALHNGWCDTLLLDDAFQHLRVQRDLDLLLLDARHPLGNGRMLPGGVLREHPRTLQHADLIILTRAEDPQRARQAEQLIAPYLKAQTPILRATHAPAGWHHLDGSSCPMPHQPVLAFTGIGRPESFWHTLATQGVRPLAHRAFADHYPFSATTLSELALQAQQAGASALVCTEKDAVKLQPQWSPLPIYWLGVEWHFITDPAPLLQRIKTLFW</sequence>
<evidence type="ECO:0000256" key="1">
    <source>
        <dbReference type="ARBA" id="ARBA00002274"/>
    </source>
</evidence>
<protein>
    <recommendedName>
        <fullName evidence="4 13">Tetraacyldisaccharide 4'-kinase</fullName>
        <ecNumber evidence="3 13">2.7.1.130</ecNumber>
    </recommendedName>
    <alternativeName>
        <fullName evidence="12 13">Lipid A 4'-kinase</fullName>
    </alternativeName>
</protein>
<keyword evidence="15" id="KW-1185">Reference proteome</keyword>
<dbReference type="InterPro" id="IPR027417">
    <property type="entry name" value="P-loop_NTPase"/>
</dbReference>
<reference evidence="15" key="1">
    <citation type="journal article" date="2009" name="Appl. Environ. Microbiol.">
        <title>Complete genome sequence of the chemolithoautotrophic marine magnetotactic coccus strain MC-1.</title>
        <authorList>
            <person name="Schubbe S."/>
            <person name="Williams T.J."/>
            <person name="Xie G."/>
            <person name="Kiss H.E."/>
            <person name="Brettin T.S."/>
            <person name="Martinez D."/>
            <person name="Ross C.A."/>
            <person name="Schuler D."/>
            <person name="Cox B.L."/>
            <person name="Nealson K.H."/>
            <person name="Bazylinski D.A."/>
        </authorList>
    </citation>
    <scope>NUCLEOTIDE SEQUENCE [LARGE SCALE GENOMIC DNA]</scope>
    <source>
        <strain evidence="15">ATCC BAA-1437 / JCM 17883 / MC-1</strain>
    </source>
</reference>
<comment type="similarity">
    <text evidence="13">Belongs to the LpxK family.</text>
</comment>
<keyword evidence="11 13" id="KW-0443">Lipid metabolism</keyword>
<dbReference type="eggNOG" id="COG1663">
    <property type="taxonomic scope" value="Bacteria"/>
</dbReference>
<keyword evidence="10 13" id="KW-0067">ATP-binding</keyword>
<dbReference type="EC" id="2.7.1.130" evidence="3 13"/>
<proteinExistence type="inferred from homology"/>
<dbReference type="PANTHER" id="PTHR42724:SF1">
    <property type="entry name" value="TETRAACYLDISACCHARIDE 4'-KINASE, MITOCHONDRIAL-RELATED"/>
    <property type="match status" value="1"/>
</dbReference>
<gene>
    <name evidence="13" type="primary">lpxK</name>
    <name evidence="14" type="ordered locus">Mmc1_0926</name>
</gene>